<dbReference type="SUPFAM" id="SSF101960">
    <property type="entry name" value="Stabilizer of iron transporter SufD"/>
    <property type="match status" value="1"/>
</dbReference>
<proteinExistence type="predicted"/>
<dbReference type="GO" id="GO:0016226">
    <property type="term" value="P:iron-sulfur cluster assembly"/>
    <property type="evidence" value="ECO:0007669"/>
    <property type="project" value="InterPro"/>
</dbReference>
<protein>
    <recommendedName>
        <fullName evidence="1">SUF system FeS cluster assembly SufBD core domain-containing protein</fullName>
    </recommendedName>
</protein>
<dbReference type="InterPro" id="IPR037284">
    <property type="entry name" value="SUF_FeS_clus_asmbl_SufBD_sf"/>
</dbReference>
<dbReference type="AlphaFoldDB" id="A0A1D2A114"/>
<gene>
    <name evidence="2" type="ORF">g.11591</name>
</gene>
<dbReference type="InterPro" id="IPR055346">
    <property type="entry name" value="Fe-S_cluster_assembly_SufBD"/>
</dbReference>
<dbReference type="Pfam" id="PF01458">
    <property type="entry name" value="SUFBD_core"/>
    <property type="match status" value="1"/>
</dbReference>
<dbReference type="PANTHER" id="PTHR43575:SF1">
    <property type="entry name" value="PROTEIN ABCI7, CHLOROPLASTIC"/>
    <property type="match status" value="1"/>
</dbReference>
<dbReference type="EMBL" id="GDKF01005754">
    <property type="protein sequence ID" value="JAT72868.1"/>
    <property type="molecule type" value="Transcribed_RNA"/>
</dbReference>
<reference evidence="2" key="1">
    <citation type="submission" date="2015-08" db="EMBL/GenBank/DDBJ databases">
        <authorList>
            <person name="Babu N.S."/>
            <person name="Beckwith C.J."/>
            <person name="Beseler K.G."/>
            <person name="Brison A."/>
            <person name="Carone J.V."/>
            <person name="Caskin T.P."/>
            <person name="Diamond M."/>
            <person name="Durham M.E."/>
            <person name="Foxe J.M."/>
            <person name="Go M."/>
            <person name="Henderson B.A."/>
            <person name="Jones I.B."/>
            <person name="McGettigan J.A."/>
            <person name="Micheletti S.J."/>
            <person name="Nasrallah M.E."/>
            <person name="Ortiz D."/>
            <person name="Piller C.R."/>
            <person name="Privatt S.R."/>
            <person name="Schneider S.L."/>
            <person name="Sharp S."/>
            <person name="Smith T.C."/>
            <person name="Stanton J.D."/>
            <person name="Ullery H.E."/>
            <person name="Wilson R.J."/>
            <person name="Serrano M.G."/>
            <person name="Buck G."/>
            <person name="Lee V."/>
            <person name="Wang Y."/>
            <person name="Carvalho R."/>
            <person name="Voegtly L."/>
            <person name="Shi R."/>
            <person name="Duckworth R."/>
            <person name="Johnson A."/>
            <person name="Loviza R."/>
            <person name="Walstead R."/>
            <person name="Shah Z."/>
            <person name="Kiflezghi M."/>
            <person name="Wade K."/>
            <person name="Ball S.L."/>
            <person name="Bradley K.W."/>
            <person name="Asai D.J."/>
            <person name="Bowman C.A."/>
            <person name="Russell D.A."/>
            <person name="Pope W.H."/>
            <person name="Jacobs-Sera D."/>
            <person name="Hendrix R.W."/>
            <person name="Hatfull G.F."/>
        </authorList>
    </citation>
    <scope>NUCLEOTIDE SEQUENCE</scope>
</reference>
<evidence type="ECO:0000313" key="2">
    <source>
        <dbReference type="EMBL" id="JAT72868.1"/>
    </source>
</evidence>
<name>A0A1D2A114_AUXPR</name>
<evidence type="ECO:0000259" key="1">
    <source>
        <dbReference type="Pfam" id="PF01458"/>
    </source>
</evidence>
<feature type="domain" description="SUF system FeS cluster assembly SufBD core" evidence="1">
    <location>
        <begin position="282"/>
        <end position="524"/>
    </location>
</feature>
<dbReference type="InterPro" id="IPR000825">
    <property type="entry name" value="SUF_FeS_clus_asmbl_SufBD_core"/>
</dbReference>
<accession>A0A1D2A114</accession>
<dbReference type="PANTHER" id="PTHR43575">
    <property type="entry name" value="PROTEIN ABCI7, CHLOROPLASTIC"/>
    <property type="match status" value="1"/>
</dbReference>
<organism evidence="2">
    <name type="scientific">Auxenochlorella protothecoides</name>
    <name type="common">Green microalga</name>
    <name type="synonym">Chlorella protothecoides</name>
    <dbReference type="NCBI Taxonomy" id="3075"/>
    <lineage>
        <taxon>Eukaryota</taxon>
        <taxon>Viridiplantae</taxon>
        <taxon>Chlorophyta</taxon>
        <taxon>core chlorophytes</taxon>
        <taxon>Trebouxiophyceae</taxon>
        <taxon>Chlorellales</taxon>
        <taxon>Chlorellaceae</taxon>
        <taxon>Auxenochlorella</taxon>
    </lineage>
</organism>
<sequence length="555" mass="57308">MRRNLPSRAHEAGVNSRCMTFLSHSWHLQRSVMSMRVLSSGAHQHAAGSGTRPRGVFLEGRAPVPATQSSRHSRFRCWPGVCQASAAAAAESTLPKSPPATFMVDVARRTVEGADTVPAELQGLRRAGEAALSTMRLPTSKQEEFRFTDVSRITGAQLAAPPGGDAAAALRAAADLTLTRPAAVTAVVLDGALLRLVPGPEALPPGVFVGASHDAPADVLAFSLGMQSGQRGGAFAALNAASAAGVLVVHVPAGVTLAAPVHVVHLSSPGGGVGDRDPGAVPMSSPRTLVVLEEGAAAGLVEEFVPLASPSGGAAGTASPAGAAAPYYVNAVLEVELDDRAALSHAYVATDVAGASHTKATFVHQGAESSYSLTEARLGGALTRHDLSIVQLGAATQTRLASFLLASQAQLHDLHSKLTLDHPAGQADQLHKCIVADGRSRGVFDGNVRVNRGAQQTDAAQISRNLLLAPRATVNVKPNLQIVADDVKCTHGAAISDLEEDQLFYLSSRGIDATAARRILVDSFGREVVQRLGDAALQGRIDAAVKKALQGVQAV</sequence>